<organism evidence="1 2">
    <name type="scientific">Aromia moschata</name>
    <dbReference type="NCBI Taxonomy" id="1265417"/>
    <lineage>
        <taxon>Eukaryota</taxon>
        <taxon>Metazoa</taxon>
        <taxon>Ecdysozoa</taxon>
        <taxon>Arthropoda</taxon>
        <taxon>Hexapoda</taxon>
        <taxon>Insecta</taxon>
        <taxon>Pterygota</taxon>
        <taxon>Neoptera</taxon>
        <taxon>Endopterygota</taxon>
        <taxon>Coleoptera</taxon>
        <taxon>Polyphaga</taxon>
        <taxon>Cucujiformia</taxon>
        <taxon>Chrysomeloidea</taxon>
        <taxon>Cerambycidae</taxon>
        <taxon>Cerambycinae</taxon>
        <taxon>Callichromatini</taxon>
        <taxon>Aromia</taxon>
    </lineage>
</organism>
<dbReference type="EMBL" id="JAPWTK010000019">
    <property type="protein sequence ID" value="KAJ8958136.1"/>
    <property type="molecule type" value="Genomic_DNA"/>
</dbReference>
<name>A0AAV8Z2K3_9CUCU</name>
<evidence type="ECO:0000313" key="2">
    <source>
        <dbReference type="Proteomes" id="UP001162162"/>
    </source>
</evidence>
<keyword evidence="2" id="KW-1185">Reference proteome</keyword>
<reference evidence="1" key="1">
    <citation type="journal article" date="2023" name="Insect Mol. Biol.">
        <title>Genome sequencing provides insights into the evolution of gene families encoding plant cell wall-degrading enzymes in longhorned beetles.</title>
        <authorList>
            <person name="Shin N.R."/>
            <person name="Okamura Y."/>
            <person name="Kirsch R."/>
            <person name="Pauchet Y."/>
        </authorList>
    </citation>
    <scope>NUCLEOTIDE SEQUENCE</scope>
    <source>
        <strain evidence="1">AMC_N1</strain>
    </source>
</reference>
<dbReference type="Proteomes" id="UP001162162">
    <property type="component" value="Unassembled WGS sequence"/>
</dbReference>
<comment type="caution">
    <text evidence="1">The sequence shown here is derived from an EMBL/GenBank/DDBJ whole genome shotgun (WGS) entry which is preliminary data.</text>
</comment>
<dbReference type="AlphaFoldDB" id="A0AAV8Z2K3"/>
<gene>
    <name evidence="1" type="ORF">NQ318_006073</name>
</gene>
<accession>A0AAV8Z2K3</accession>
<evidence type="ECO:0000313" key="1">
    <source>
        <dbReference type="EMBL" id="KAJ8958136.1"/>
    </source>
</evidence>
<protein>
    <submittedName>
        <fullName evidence="1">Uncharacterized protein</fullName>
    </submittedName>
</protein>
<proteinExistence type="predicted"/>
<sequence length="61" mass="6743">MDIRVSRSSGTSKCENLSTLASLEDHKTIVETSLRLLAGTWMSEGYARPEKSSKSRRSTPV</sequence>